<keyword evidence="3" id="KW-1185">Reference proteome</keyword>
<dbReference type="PROSITE" id="PS00675">
    <property type="entry name" value="SIGMA54_INTERACT_1"/>
    <property type="match status" value="1"/>
</dbReference>
<reference evidence="2 3" key="1">
    <citation type="journal article" date="2021" name="MBio">
        <title>A New Model Trypanosomatid, Novymonas esmeraldas: Genomic Perception of Its 'Candidatus Pandoraea novymonadis' Endosymbiont.</title>
        <authorList>
            <person name="Zakharova A."/>
            <person name="Saura A."/>
            <person name="Butenko A."/>
            <person name="Podesvova L."/>
            <person name="Warmusova S."/>
            <person name="Kostygov A.Y."/>
            <person name="Nenarokova A."/>
            <person name="Lukes J."/>
            <person name="Opperdoes F.R."/>
            <person name="Yurchenko V."/>
        </authorList>
    </citation>
    <scope>NUCLEOTIDE SEQUENCE [LARGE SCALE GENOMIC DNA]</scope>
    <source>
        <strain evidence="2 3">E262AT.01</strain>
    </source>
</reference>
<gene>
    <name evidence="2" type="ORF">NESM_000112500</name>
</gene>
<evidence type="ECO:0000313" key="2">
    <source>
        <dbReference type="EMBL" id="KAK7200566.1"/>
    </source>
</evidence>
<accession>A0AAW0F413</accession>
<organism evidence="2 3">
    <name type="scientific">Novymonas esmeraldas</name>
    <dbReference type="NCBI Taxonomy" id="1808958"/>
    <lineage>
        <taxon>Eukaryota</taxon>
        <taxon>Discoba</taxon>
        <taxon>Euglenozoa</taxon>
        <taxon>Kinetoplastea</taxon>
        <taxon>Metakinetoplastina</taxon>
        <taxon>Trypanosomatida</taxon>
        <taxon>Trypanosomatidae</taxon>
        <taxon>Novymonas</taxon>
    </lineage>
</organism>
<proteinExistence type="predicted"/>
<protein>
    <submittedName>
        <fullName evidence="2">Uncharacterized protein</fullName>
    </submittedName>
</protein>
<name>A0AAW0F413_9TRYP</name>
<dbReference type="InterPro" id="IPR025662">
    <property type="entry name" value="Sigma_54_int_dom_ATP-bd_1"/>
</dbReference>
<evidence type="ECO:0000256" key="1">
    <source>
        <dbReference type="SAM" id="MobiDB-lite"/>
    </source>
</evidence>
<evidence type="ECO:0000313" key="3">
    <source>
        <dbReference type="Proteomes" id="UP001430356"/>
    </source>
</evidence>
<dbReference type="AlphaFoldDB" id="A0AAW0F413"/>
<dbReference type="Proteomes" id="UP001430356">
    <property type="component" value="Unassembled WGS sequence"/>
</dbReference>
<feature type="region of interest" description="Disordered" evidence="1">
    <location>
        <begin position="70"/>
        <end position="92"/>
    </location>
</feature>
<dbReference type="Gene3D" id="3.40.50.300">
    <property type="entry name" value="P-loop containing nucleotide triphosphate hydrolases"/>
    <property type="match status" value="1"/>
</dbReference>
<dbReference type="InterPro" id="IPR027417">
    <property type="entry name" value="P-loop_NTPase"/>
</dbReference>
<comment type="caution">
    <text evidence="2">The sequence shown here is derived from an EMBL/GenBank/DDBJ whole genome shotgun (WGS) entry which is preliminary data.</text>
</comment>
<sequence length="491" mass="53171">MSYYSSYGGAGNSGATAAAAAAAAPVAVAGHERTTRILVVGETGVGKTLLIRRLCDHIFGDTTIEKSAEEVSAFETPRQSRDAVDEDDLGPEWGPTLGIAVDALKRTTTVLAEAVATPPPTMPPQYDSPTVADYSTQSSGVYSMDNGGYSPLSPYGSHGFANRYGGASSGVQYRGQGGGLGANGGPAPAVYHVPAASRLQRQNVLQTVEFHELGGTHGYRDIARLPLRALEYDGIMFVYHRRSLTSTLYLKEWYRWVRGVFSVAAEVGNHNGSGGTGRASKGTKSMPRFMLVGTQLPGDELPAAAAGIGKAVKETLHIASGAISDEALLDGNLEVKLRTLQSPQTPAQRGGLIRALAKLGSSLAWPYHILWCLWHPFFFLSEQYQEERGRRNWLASIGSRVVERFMWLLYQAEQVLLYIMAVILFGPYQESVVLGHTGTKKTLEELLKDEQCVARSHLCRLDSGISLQSSLDELVAFFDVLLRDNPTNEHH</sequence>
<dbReference type="EMBL" id="JAECZO010000006">
    <property type="protein sequence ID" value="KAK7200566.1"/>
    <property type="molecule type" value="Genomic_DNA"/>
</dbReference>
<dbReference type="SUPFAM" id="SSF52540">
    <property type="entry name" value="P-loop containing nucleoside triphosphate hydrolases"/>
    <property type="match status" value="1"/>
</dbReference>